<dbReference type="GO" id="GO:0005524">
    <property type="term" value="F:ATP binding"/>
    <property type="evidence" value="ECO:0007669"/>
    <property type="project" value="UniProtKB-KW"/>
</dbReference>
<dbReference type="EMBL" id="MCRJ01000026">
    <property type="protein sequence ID" value="ODN71240.1"/>
    <property type="molecule type" value="Genomic_DNA"/>
</dbReference>
<dbReference type="PATRIC" id="fig|1439726.3.peg.1509"/>
<dbReference type="GO" id="GO:0015188">
    <property type="term" value="F:L-isoleucine transmembrane transporter activity"/>
    <property type="evidence" value="ECO:0007669"/>
    <property type="project" value="TreeGrafter"/>
</dbReference>
<feature type="domain" description="ABC transporter" evidence="4">
    <location>
        <begin position="19"/>
        <end position="107"/>
    </location>
</feature>
<keyword evidence="2" id="KW-0547">Nucleotide-binding</keyword>
<keyword evidence="5" id="KW-0378">Hydrolase</keyword>
<evidence type="ECO:0000259" key="4">
    <source>
        <dbReference type="Pfam" id="PF00005"/>
    </source>
</evidence>
<keyword evidence="1" id="KW-0813">Transport</keyword>
<dbReference type="GO" id="GO:1903806">
    <property type="term" value="P:L-isoleucine import across plasma membrane"/>
    <property type="evidence" value="ECO:0007669"/>
    <property type="project" value="TreeGrafter"/>
</dbReference>
<dbReference type="Proteomes" id="UP000094622">
    <property type="component" value="Unassembled WGS sequence"/>
</dbReference>
<name>A0A1E3H4K0_9HYPH</name>
<dbReference type="EC" id="3.6.3.17" evidence="5"/>
<dbReference type="InterPro" id="IPR027417">
    <property type="entry name" value="P-loop_NTPase"/>
</dbReference>
<dbReference type="GO" id="GO:0015192">
    <property type="term" value="F:L-phenylalanine transmembrane transporter activity"/>
    <property type="evidence" value="ECO:0007669"/>
    <property type="project" value="TreeGrafter"/>
</dbReference>
<dbReference type="PANTHER" id="PTHR45772:SF7">
    <property type="entry name" value="AMINO ACID ABC TRANSPORTER ATP-BINDING PROTEIN"/>
    <property type="match status" value="1"/>
</dbReference>
<dbReference type="GO" id="GO:0016887">
    <property type="term" value="F:ATP hydrolysis activity"/>
    <property type="evidence" value="ECO:0007669"/>
    <property type="project" value="InterPro"/>
</dbReference>
<proteinExistence type="predicted"/>
<dbReference type="PANTHER" id="PTHR45772">
    <property type="entry name" value="CONSERVED COMPONENT OF ABC TRANSPORTER FOR NATURAL AMINO ACIDS-RELATED"/>
    <property type="match status" value="1"/>
</dbReference>
<dbReference type="GO" id="GO:0042941">
    <property type="term" value="P:D-alanine transmembrane transport"/>
    <property type="evidence" value="ECO:0007669"/>
    <property type="project" value="TreeGrafter"/>
</dbReference>
<dbReference type="InterPro" id="IPR051120">
    <property type="entry name" value="ABC_AA/LPS_Transport"/>
</dbReference>
<reference evidence="5 6" key="1">
    <citation type="submission" date="2016-07" db="EMBL/GenBank/DDBJ databases">
        <title>Draft Genome Sequence of Methylobrevis pamukkalensis PK2.</title>
        <authorList>
            <person name="Vasilenko O.V."/>
            <person name="Doronina N.V."/>
            <person name="Shmareva M.N."/>
            <person name="Tarlachkov S.V."/>
            <person name="Mustakhimov I."/>
            <person name="Trotsenko Y.A."/>
        </authorList>
    </citation>
    <scope>NUCLEOTIDE SEQUENCE [LARGE SCALE GENOMIC DNA]</scope>
    <source>
        <strain evidence="5 6">PK2</strain>
    </source>
</reference>
<sequence>MTLELSHLFKRYGQLVTIDDLTATFEPGLVYGLIGPNGAGKSTIVNLIAGSYALSGGEIRLDGRRLDGMAKHAIANAGIARTYQNIRLFDQMSVIGNLEVCFYPQAWAAPGARCSGRRQHGQGPRRAGRTAWRCWRNSASPIWPMPTPKACPTAASACWRSPARW</sequence>
<dbReference type="GO" id="GO:0005886">
    <property type="term" value="C:plasma membrane"/>
    <property type="evidence" value="ECO:0007669"/>
    <property type="project" value="TreeGrafter"/>
</dbReference>
<dbReference type="InterPro" id="IPR003439">
    <property type="entry name" value="ABC_transporter-like_ATP-bd"/>
</dbReference>
<keyword evidence="3 5" id="KW-0067">ATP-binding</keyword>
<accession>A0A1E3H4K0</accession>
<dbReference type="Gene3D" id="3.40.50.300">
    <property type="entry name" value="P-loop containing nucleotide triphosphate hydrolases"/>
    <property type="match status" value="1"/>
</dbReference>
<evidence type="ECO:0000256" key="1">
    <source>
        <dbReference type="ARBA" id="ARBA00022448"/>
    </source>
</evidence>
<dbReference type="Pfam" id="PF00005">
    <property type="entry name" value="ABC_tran"/>
    <property type="match status" value="1"/>
</dbReference>
<evidence type="ECO:0000313" key="6">
    <source>
        <dbReference type="Proteomes" id="UP000094622"/>
    </source>
</evidence>
<dbReference type="GO" id="GO:0005304">
    <property type="term" value="F:L-valine transmembrane transporter activity"/>
    <property type="evidence" value="ECO:0007669"/>
    <property type="project" value="TreeGrafter"/>
</dbReference>
<dbReference type="SUPFAM" id="SSF52540">
    <property type="entry name" value="P-loop containing nucleoside triphosphate hydrolases"/>
    <property type="match status" value="1"/>
</dbReference>
<comment type="caution">
    <text evidence="5">The sequence shown here is derived from an EMBL/GenBank/DDBJ whole genome shotgun (WGS) entry which is preliminary data.</text>
</comment>
<protein>
    <submittedName>
        <fullName evidence="5">Galactose/methyl galactoside import ATP-binding protein MglA</fullName>
        <ecNumber evidence="5">3.6.3.17</ecNumber>
    </submittedName>
</protein>
<dbReference type="RefSeq" id="WP_280938888.1">
    <property type="nucleotide sequence ID" value="NZ_MCRJ01000026.1"/>
</dbReference>
<evidence type="ECO:0000256" key="2">
    <source>
        <dbReference type="ARBA" id="ARBA00022741"/>
    </source>
</evidence>
<evidence type="ECO:0000256" key="3">
    <source>
        <dbReference type="ARBA" id="ARBA00022840"/>
    </source>
</evidence>
<organism evidence="5 6">
    <name type="scientific">Methylobrevis pamukkalensis</name>
    <dbReference type="NCBI Taxonomy" id="1439726"/>
    <lineage>
        <taxon>Bacteria</taxon>
        <taxon>Pseudomonadati</taxon>
        <taxon>Pseudomonadota</taxon>
        <taxon>Alphaproteobacteria</taxon>
        <taxon>Hyphomicrobiales</taxon>
        <taxon>Pleomorphomonadaceae</taxon>
        <taxon>Methylobrevis</taxon>
    </lineage>
</organism>
<evidence type="ECO:0000313" key="5">
    <source>
        <dbReference type="EMBL" id="ODN71240.1"/>
    </source>
</evidence>
<dbReference type="AlphaFoldDB" id="A0A1E3H4K0"/>
<dbReference type="GO" id="GO:1903805">
    <property type="term" value="P:L-valine import across plasma membrane"/>
    <property type="evidence" value="ECO:0007669"/>
    <property type="project" value="TreeGrafter"/>
</dbReference>
<gene>
    <name evidence="5" type="primary">mglA_2</name>
    <name evidence="5" type="ORF">A6302_01437</name>
</gene>
<keyword evidence="6" id="KW-1185">Reference proteome</keyword>
<dbReference type="GO" id="GO:0015808">
    <property type="term" value="P:L-alanine transport"/>
    <property type="evidence" value="ECO:0007669"/>
    <property type="project" value="TreeGrafter"/>
</dbReference>